<dbReference type="EMBL" id="QGKY02001250">
    <property type="protein sequence ID" value="KAF2562394.1"/>
    <property type="molecule type" value="Genomic_DNA"/>
</dbReference>
<evidence type="ECO:0008006" key="4">
    <source>
        <dbReference type="Google" id="ProtNLM"/>
    </source>
</evidence>
<name>A0A8S9HXJ7_BRACR</name>
<gene>
    <name evidence="3" type="ORF">F2Q68_00009662</name>
    <name evidence="2" type="ORF">F2Q70_00016683</name>
</gene>
<comment type="caution">
    <text evidence="2">The sequence shown here is derived from an EMBL/GenBank/DDBJ whole genome shotgun (WGS) entry which is preliminary data.</text>
</comment>
<accession>A0A8S9HXJ7</accession>
<organism evidence="2">
    <name type="scientific">Brassica cretica</name>
    <name type="common">Mustard</name>
    <dbReference type="NCBI Taxonomy" id="69181"/>
    <lineage>
        <taxon>Eukaryota</taxon>
        <taxon>Viridiplantae</taxon>
        <taxon>Streptophyta</taxon>
        <taxon>Embryophyta</taxon>
        <taxon>Tracheophyta</taxon>
        <taxon>Spermatophyta</taxon>
        <taxon>Magnoliopsida</taxon>
        <taxon>eudicotyledons</taxon>
        <taxon>Gunneridae</taxon>
        <taxon>Pentapetalae</taxon>
        <taxon>rosids</taxon>
        <taxon>malvids</taxon>
        <taxon>Brassicales</taxon>
        <taxon>Brassicaceae</taxon>
        <taxon>Brassiceae</taxon>
        <taxon>Brassica</taxon>
    </lineage>
</organism>
<dbReference type="EMBL" id="QGKW02000717">
    <property type="protein sequence ID" value="KAF2601022.1"/>
    <property type="molecule type" value="Genomic_DNA"/>
</dbReference>
<evidence type="ECO:0000256" key="1">
    <source>
        <dbReference type="SAM" id="SignalP"/>
    </source>
</evidence>
<keyword evidence="1" id="KW-0732">Signal</keyword>
<protein>
    <recommendedName>
        <fullName evidence="4">Secreted protein</fullName>
    </recommendedName>
</protein>
<proteinExistence type="predicted"/>
<evidence type="ECO:0000313" key="3">
    <source>
        <dbReference type="EMBL" id="KAF2601022.1"/>
    </source>
</evidence>
<feature type="signal peptide" evidence="1">
    <location>
        <begin position="1"/>
        <end position="18"/>
    </location>
</feature>
<dbReference type="AlphaFoldDB" id="A0A8S9HXJ7"/>
<evidence type="ECO:0000313" key="2">
    <source>
        <dbReference type="EMBL" id="KAF2562394.1"/>
    </source>
</evidence>
<sequence length="123" mass="13865">MAVLLFVPEMIVTLEVVAVSVLWSCRRIKEAYVVFWLSGVTTRVSEAEPQVKSGVDALHRWFIFRIWCGVESVQLQCASSLGVLRVAPSLVSVSRLTIGVLVSSRRARESRDFRLRLDLFTVI</sequence>
<reference evidence="2" key="1">
    <citation type="submission" date="2019-12" db="EMBL/GenBank/DDBJ databases">
        <title>Genome sequencing and annotation of Brassica cretica.</title>
        <authorList>
            <person name="Studholme D.J."/>
            <person name="Sarris P.F."/>
        </authorList>
    </citation>
    <scope>NUCLEOTIDE SEQUENCE</scope>
    <source>
        <strain evidence="3">PFS-001/15</strain>
        <strain evidence="2">PFS-102/07</strain>
        <tissue evidence="2">Leaf</tissue>
    </source>
</reference>
<feature type="chain" id="PRO_5042775470" description="Secreted protein" evidence="1">
    <location>
        <begin position="19"/>
        <end position="123"/>
    </location>
</feature>
<dbReference type="Proteomes" id="UP000712281">
    <property type="component" value="Unassembled WGS sequence"/>
</dbReference>